<reference evidence="1 2" key="1">
    <citation type="journal article" date="2014" name="Appl. Environ. Microbiol.">
        <title>Genomic features of a bumble bee symbiont reflect its host environment.</title>
        <authorList>
            <person name="Martinson V.G."/>
            <person name="Magoc T."/>
            <person name="Koch H."/>
            <person name="Salzberg S.L."/>
            <person name="Moran N.A."/>
        </authorList>
    </citation>
    <scope>NUCLEOTIDE SEQUENCE [LARGE SCALE GENOMIC DNA]</scope>
    <source>
        <strain evidence="1 2">Bimp</strain>
    </source>
</reference>
<dbReference type="InterPro" id="IPR003386">
    <property type="entry name" value="LACT/PDAT_acylTrfase"/>
</dbReference>
<dbReference type="RefSeq" id="WP_133459503.1">
    <property type="nucleotide sequence ID" value="NZ_AWGA01000135.1"/>
</dbReference>
<dbReference type="AlphaFoldDB" id="A0AB94IA22"/>
<dbReference type="PANTHER" id="PTHR11440">
    <property type="entry name" value="LECITHIN-CHOLESTEROL ACYLTRANSFERASE-RELATED"/>
    <property type="match status" value="1"/>
</dbReference>
<dbReference type="EMBL" id="AWGA01000135">
    <property type="protein sequence ID" value="TEA26228.1"/>
    <property type="molecule type" value="Genomic_DNA"/>
</dbReference>
<organism evidence="1 2">
    <name type="scientific">Candidatus Schmidhempelia bombi str. Bimp</name>
    <dbReference type="NCBI Taxonomy" id="1387197"/>
    <lineage>
        <taxon>Bacteria</taxon>
        <taxon>Pseudomonadati</taxon>
        <taxon>Pseudomonadota</taxon>
        <taxon>Gammaproteobacteria</taxon>
        <taxon>Orbales</taxon>
        <taxon>Orbaceae</taxon>
        <taxon>Candidatus Schmidhempelia</taxon>
    </lineage>
</organism>
<name>A0AB94IA22_9GAMM</name>
<dbReference type="SUPFAM" id="SSF53474">
    <property type="entry name" value="alpha/beta-Hydrolases"/>
    <property type="match status" value="1"/>
</dbReference>
<keyword evidence="2" id="KW-1185">Reference proteome</keyword>
<dbReference type="InterPro" id="IPR029058">
    <property type="entry name" value="AB_hydrolase_fold"/>
</dbReference>
<sequence>MSGSYQMLTQPSDESQLQQMYIEKKKQLIPVIFLPGVMGSNLKNKNGDIIWRPETNSMDGITNLLGWALPYFGSAQVRRKDLNPNEVLVDDRGKIKKARKDNNDEHAFGPRSKRGWGTVANMSYGDFLPWLQEHLYSENGSLSQVLNKLIDMPSFTVDVGSKQNLFLDKKQLSLCDNYAFPVHAMGYNWLASIESSANALKNLIEVQLPQYYRRNKSKLSKVILVTHSMGGLVARYYTKELGGEDKVYGVVHGVLPSTGAAAAYTRMKQGAAMTGIIGKIVSEVIGDDAEEMTAVCSQSPGPLQLLPSPNYGYNWLTIHHADDTKETYPKQDPYKEIYLEKDKWWGLCEPHLINPLNTKYDSNLMKEDWDAYERIIRNKVKNFHDKIKDNYHPNTYAFYGIDTKKEANKIKADFLTYESVHWEGKLEQCFIKPYSPEDFTKVKSRFLPNEDYIGDKRRLNLRELGEIRRLRLAPDNHSWRQVYTLQRAKENGDNTVPKKSGEIPITYLKSRVGLDIGHEPAYKDKQGRSQEFTLRAIITMIQDI</sequence>
<comment type="caution">
    <text evidence="1">The sequence shown here is derived from an EMBL/GenBank/DDBJ whole genome shotgun (WGS) entry which is preliminary data.</text>
</comment>
<gene>
    <name evidence="1" type="ORF">O970_09765</name>
</gene>
<evidence type="ECO:0000313" key="1">
    <source>
        <dbReference type="EMBL" id="TEA26228.1"/>
    </source>
</evidence>
<proteinExistence type="predicted"/>
<dbReference type="Gene3D" id="3.40.50.1820">
    <property type="entry name" value="alpha/beta hydrolase"/>
    <property type="match status" value="1"/>
</dbReference>
<evidence type="ECO:0000313" key="2">
    <source>
        <dbReference type="Proteomes" id="UP000506160"/>
    </source>
</evidence>
<protein>
    <recommendedName>
        <fullName evidence="3">PGAP1-like protein</fullName>
    </recommendedName>
</protein>
<dbReference type="Pfam" id="PF02450">
    <property type="entry name" value="LCAT"/>
    <property type="match status" value="1"/>
</dbReference>
<dbReference type="Proteomes" id="UP000506160">
    <property type="component" value="Unassembled WGS sequence"/>
</dbReference>
<dbReference type="GO" id="GO:0008374">
    <property type="term" value="F:O-acyltransferase activity"/>
    <property type="evidence" value="ECO:0007669"/>
    <property type="project" value="InterPro"/>
</dbReference>
<evidence type="ECO:0008006" key="3">
    <source>
        <dbReference type="Google" id="ProtNLM"/>
    </source>
</evidence>
<accession>A0AB94IA22</accession>
<dbReference type="GO" id="GO:0006629">
    <property type="term" value="P:lipid metabolic process"/>
    <property type="evidence" value="ECO:0007669"/>
    <property type="project" value="InterPro"/>
</dbReference>